<dbReference type="PANTHER" id="PTHR43179:SF12">
    <property type="entry name" value="GALACTOFURANOSYLTRANSFERASE GLFT2"/>
    <property type="match status" value="1"/>
</dbReference>
<dbReference type="SUPFAM" id="SSF53448">
    <property type="entry name" value="Nucleotide-diphospho-sugar transferases"/>
    <property type="match status" value="1"/>
</dbReference>
<reference evidence="5" key="1">
    <citation type="submission" date="2022-08" db="EMBL/GenBank/DDBJ databases">
        <title>Chelativorans sichuanense sp. nov., a paraffin oil-degrading bacterium isolated from a mixture of oil-based drill cuttings and paddy soil.</title>
        <authorList>
            <person name="Yu J."/>
            <person name="Liu H."/>
            <person name="Chen Q."/>
        </authorList>
    </citation>
    <scope>NUCLEOTIDE SEQUENCE</scope>
    <source>
        <strain evidence="5">SCAU 2101</strain>
    </source>
</reference>
<evidence type="ECO:0000313" key="6">
    <source>
        <dbReference type="Proteomes" id="UP001149009"/>
    </source>
</evidence>
<comment type="caution">
    <text evidence="5">The sequence shown here is derived from an EMBL/GenBank/DDBJ whole genome shotgun (WGS) entry which is preliminary data.</text>
</comment>
<dbReference type="AlphaFoldDB" id="A0A9X2X896"/>
<keyword evidence="6" id="KW-1185">Reference proteome</keyword>
<protein>
    <submittedName>
        <fullName evidence="5">Glycosyltransferase family 2 protein</fullName>
    </submittedName>
</protein>
<keyword evidence="3" id="KW-0808">Transferase</keyword>
<accession>A0A9X2X896</accession>
<dbReference type="InterPro" id="IPR001173">
    <property type="entry name" value="Glyco_trans_2-like"/>
</dbReference>
<gene>
    <name evidence="5" type="ORF">NYR54_06475</name>
</gene>
<dbReference type="EMBL" id="JAODNV010000007">
    <property type="protein sequence ID" value="MCT8989939.1"/>
    <property type="molecule type" value="Genomic_DNA"/>
</dbReference>
<comment type="similarity">
    <text evidence="1">Belongs to the glycosyltransferase 2 family.</text>
</comment>
<name>A0A9X2X896_9HYPH</name>
<dbReference type="GO" id="GO:0016757">
    <property type="term" value="F:glycosyltransferase activity"/>
    <property type="evidence" value="ECO:0007669"/>
    <property type="project" value="UniProtKB-KW"/>
</dbReference>
<dbReference type="Gene3D" id="3.90.550.10">
    <property type="entry name" value="Spore Coat Polysaccharide Biosynthesis Protein SpsA, Chain A"/>
    <property type="match status" value="1"/>
</dbReference>
<organism evidence="5 6">
    <name type="scientific">Chelativorans petroleitrophicus</name>
    <dbReference type="NCBI Taxonomy" id="2975484"/>
    <lineage>
        <taxon>Bacteria</taxon>
        <taxon>Pseudomonadati</taxon>
        <taxon>Pseudomonadota</taxon>
        <taxon>Alphaproteobacteria</taxon>
        <taxon>Hyphomicrobiales</taxon>
        <taxon>Phyllobacteriaceae</taxon>
        <taxon>Chelativorans</taxon>
    </lineage>
</organism>
<evidence type="ECO:0000313" key="5">
    <source>
        <dbReference type="EMBL" id="MCT8989939.1"/>
    </source>
</evidence>
<proteinExistence type="inferred from homology"/>
<dbReference type="InterPro" id="IPR029044">
    <property type="entry name" value="Nucleotide-diphossugar_trans"/>
</dbReference>
<sequence length="309" mass="34012">MECVVTVPTFRRPEHLLKTLRSIAAQETDRRFAVIVVENEAEERQGAQAAAPLFLSGEISGLVIVAHERGNCSAYNAGWQTALEAFPCFCSLLVVDDDETVTAGWLEVMCRAADAFDADIVGGPVLPRFAEGVPERLKAHPIFQPAYAKSGVVPALYGSGNLLIRRHVLERMERPFMDPAFNFLGGGDADFLMRAAKKGFRLAWSEEAVVHETVPARRLEPDWIRARSLRNGVISTLVEKRQRAGERLGALRVLVKSLALLALSPLRGACRLVATGSASIAMYPVYIGLGRVMAEFGYTNEQYREPEKN</sequence>
<dbReference type="PANTHER" id="PTHR43179">
    <property type="entry name" value="RHAMNOSYLTRANSFERASE WBBL"/>
    <property type="match status" value="1"/>
</dbReference>
<keyword evidence="2" id="KW-0328">Glycosyltransferase</keyword>
<feature type="domain" description="Glycosyltransferase 2-like" evidence="4">
    <location>
        <begin position="5"/>
        <end position="167"/>
    </location>
</feature>
<evidence type="ECO:0000259" key="4">
    <source>
        <dbReference type="Pfam" id="PF00535"/>
    </source>
</evidence>
<dbReference type="RefSeq" id="WP_261514965.1">
    <property type="nucleotide sequence ID" value="NZ_JAODNV010000007.1"/>
</dbReference>
<evidence type="ECO:0000256" key="2">
    <source>
        <dbReference type="ARBA" id="ARBA00022676"/>
    </source>
</evidence>
<evidence type="ECO:0000256" key="3">
    <source>
        <dbReference type="ARBA" id="ARBA00022679"/>
    </source>
</evidence>
<dbReference type="Pfam" id="PF00535">
    <property type="entry name" value="Glycos_transf_2"/>
    <property type="match status" value="1"/>
</dbReference>
<evidence type="ECO:0000256" key="1">
    <source>
        <dbReference type="ARBA" id="ARBA00006739"/>
    </source>
</evidence>
<dbReference type="Proteomes" id="UP001149009">
    <property type="component" value="Unassembled WGS sequence"/>
</dbReference>